<name>A0ABQ9ZB94_9CRUS</name>
<reference evidence="1 2" key="1">
    <citation type="journal article" date="2023" name="Nucleic Acids Res.">
        <title>The hologenome of Daphnia magna reveals possible DNA methylation and microbiome-mediated evolution of the host genome.</title>
        <authorList>
            <person name="Chaturvedi A."/>
            <person name="Li X."/>
            <person name="Dhandapani V."/>
            <person name="Marshall H."/>
            <person name="Kissane S."/>
            <person name="Cuenca-Cambronero M."/>
            <person name="Asole G."/>
            <person name="Calvet F."/>
            <person name="Ruiz-Romero M."/>
            <person name="Marangio P."/>
            <person name="Guigo R."/>
            <person name="Rago D."/>
            <person name="Mirbahai L."/>
            <person name="Eastwood N."/>
            <person name="Colbourne J.K."/>
            <person name="Zhou J."/>
            <person name="Mallon E."/>
            <person name="Orsini L."/>
        </authorList>
    </citation>
    <scope>NUCLEOTIDE SEQUENCE [LARGE SCALE GENOMIC DNA]</scope>
    <source>
        <strain evidence="1">LRV0_1</strain>
    </source>
</reference>
<evidence type="ECO:0000313" key="1">
    <source>
        <dbReference type="EMBL" id="KAK4010176.1"/>
    </source>
</evidence>
<proteinExistence type="predicted"/>
<dbReference type="Proteomes" id="UP001234178">
    <property type="component" value="Unassembled WGS sequence"/>
</dbReference>
<protein>
    <submittedName>
        <fullName evidence="1">Uncharacterized protein</fullName>
    </submittedName>
</protein>
<keyword evidence="2" id="KW-1185">Reference proteome</keyword>
<evidence type="ECO:0000313" key="2">
    <source>
        <dbReference type="Proteomes" id="UP001234178"/>
    </source>
</evidence>
<gene>
    <name evidence="1" type="ORF">OUZ56_019328</name>
</gene>
<organism evidence="1 2">
    <name type="scientific">Daphnia magna</name>
    <dbReference type="NCBI Taxonomy" id="35525"/>
    <lineage>
        <taxon>Eukaryota</taxon>
        <taxon>Metazoa</taxon>
        <taxon>Ecdysozoa</taxon>
        <taxon>Arthropoda</taxon>
        <taxon>Crustacea</taxon>
        <taxon>Branchiopoda</taxon>
        <taxon>Diplostraca</taxon>
        <taxon>Cladocera</taxon>
        <taxon>Anomopoda</taxon>
        <taxon>Daphniidae</taxon>
        <taxon>Daphnia</taxon>
    </lineage>
</organism>
<dbReference type="EMBL" id="JAOYFB010000003">
    <property type="protein sequence ID" value="KAK4010176.1"/>
    <property type="molecule type" value="Genomic_DNA"/>
</dbReference>
<sequence>MVFKKYEVKHHLLLVSTTAYYWNFVASKTIFAQGNCVWRKAFMVKIECNNAICLYLRKSREENTQNRACVSTLKSVQRPTSQTTTVTFSAHRPGFPIRAR</sequence>
<accession>A0ABQ9ZB94</accession>
<comment type="caution">
    <text evidence="1">The sequence shown here is derived from an EMBL/GenBank/DDBJ whole genome shotgun (WGS) entry which is preliminary data.</text>
</comment>